<feature type="region of interest" description="Disordered" evidence="2">
    <location>
        <begin position="264"/>
        <end position="335"/>
    </location>
</feature>
<dbReference type="SUPFAM" id="SSF49879">
    <property type="entry name" value="SMAD/FHA domain"/>
    <property type="match status" value="1"/>
</dbReference>
<evidence type="ECO:0000256" key="1">
    <source>
        <dbReference type="ARBA" id="ARBA00022553"/>
    </source>
</evidence>
<keyword evidence="1" id="KW-0597">Phosphoprotein</keyword>
<dbReference type="CDD" id="cd00060">
    <property type="entry name" value="FHA"/>
    <property type="match status" value="1"/>
</dbReference>
<dbReference type="Pfam" id="PF00498">
    <property type="entry name" value="FHA"/>
    <property type="match status" value="1"/>
</dbReference>
<feature type="compositionally biased region" description="Polar residues" evidence="2">
    <location>
        <begin position="312"/>
        <end position="323"/>
    </location>
</feature>
<dbReference type="SMART" id="SM00240">
    <property type="entry name" value="FHA"/>
    <property type="match status" value="1"/>
</dbReference>
<dbReference type="InterPro" id="IPR050923">
    <property type="entry name" value="Cell_Proc_Reg/RNA_Proc"/>
</dbReference>
<protein>
    <submittedName>
        <fullName evidence="4">FHA domain-containing protein</fullName>
    </submittedName>
</protein>
<feature type="compositionally biased region" description="Pro residues" evidence="2">
    <location>
        <begin position="33"/>
        <end position="47"/>
    </location>
</feature>
<organism evidence="4 5">
    <name type="scientific">Streptomyces humicola</name>
    <dbReference type="NCBI Taxonomy" id="2953240"/>
    <lineage>
        <taxon>Bacteria</taxon>
        <taxon>Bacillati</taxon>
        <taxon>Actinomycetota</taxon>
        <taxon>Actinomycetes</taxon>
        <taxon>Kitasatosporales</taxon>
        <taxon>Streptomycetaceae</taxon>
        <taxon>Streptomyces</taxon>
    </lineage>
</organism>
<dbReference type="InterPro" id="IPR000253">
    <property type="entry name" value="FHA_dom"/>
</dbReference>
<reference evidence="4" key="1">
    <citation type="submission" date="2022-06" db="EMBL/GenBank/DDBJ databases">
        <title>Draft genome sequence of Streptomyces sp. RB6PN25 isolated from peat swamp forest in Thailand.</title>
        <authorList>
            <person name="Duangmal K."/>
            <person name="Klaysubun C."/>
        </authorList>
    </citation>
    <scope>NUCLEOTIDE SEQUENCE</scope>
    <source>
        <strain evidence="4">RB6PN25</strain>
    </source>
</reference>
<dbReference type="Proteomes" id="UP001057702">
    <property type="component" value="Unassembled WGS sequence"/>
</dbReference>
<evidence type="ECO:0000256" key="2">
    <source>
        <dbReference type="SAM" id="MobiDB-lite"/>
    </source>
</evidence>
<feature type="compositionally biased region" description="Basic and acidic residues" evidence="2">
    <location>
        <begin position="283"/>
        <end position="293"/>
    </location>
</feature>
<feature type="compositionally biased region" description="Low complexity" evidence="2">
    <location>
        <begin position="204"/>
        <end position="214"/>
    </location>
</feature>
<feature type="domain" description="FHA" evidence="3">
    <location>
        <begin position="267"/>
        <end position="326"/>
    </location>
</feature>
<keyword evidence="5" id="KW-1185">Reference proteome</keyword>
<dbReference type="PANTHER" id="PTHR23308">
    <property type="entry name" value="NUCLEAR INHIBITOR OF PROTEIN PHOSPHATASE-1"/>
    <property type="match status" value="1"/>
</dbReference>
<accession>A0ABT1PXP3</accession>
<comment type="caution">
    <text evidence="4">The sequence shown here is derived from an EMBL/GenBank/DDBJ whole genome shotgun (WGS) entry which is preliminary data.</text>
</comment>
<feature type="region of interest" description="Disordered" evidence="2">
    <location>
        <begin position="89"/>
        <end position="223"/>
    </location>
</feature>
<evidence type="ECO:0000313" key="4">
    <source>
        <dbReference type="EMBL" id="MCQ4081863.1"/>
    </source>
</evidence>
<proteinExistence type="predicted"/>
<gene>
    <name evidence="4" type="ORF">NGB36_14910</name>
</gene>
<feature type="compositionally biased region" description="Pro residues" evidence="2">
    <location>
        <begin position="97"/>
        <end position="154"/>
    </location>
</feature>
<dbReference type="PRINTS" id="PR01217">
    <property type="entry name" value="PRICHEXTENSN"/>
</dbReference>
<dbReference type="Gene3D" id="2.60.200.20">
    <property type="match status" value="1"/>
</dbReference>
<dbReference type="PROSITE" id="PS50006">
    <property type="entry name" value="FHA_DOMAIN"/>
    <property type="match status" value="1"/>
</dbReference>
<name>A0ABT1PXP3_9ACTN</name>
<evidence type="ECO:0000313" key="5">
    <source>
        <dbReference type="Proteomes" id="UP001057702"/>
    </source>
</evidence>
<dbReference type="EMBL" id="JANFNG010000010">
    <property type="protein sequence ID" value="MCQ4081863.1"/>
    <property type="molecule type" value="Genomic_DNA"/>
</dbReference>
<sequence>MPTCPNGHQSGSDDWCEVCGLRMSAPAAGPGASGPPFPPPPPPPHGGPPLGAVDPDATVAAERCPNCGTMREGQAAFCEECRYNFLTHAATQSPSGPRKPPPYTPPPPPPAMRRPASPPAPAPPPPAPAPSPPPAPAPPPTPSVPYQPPFPPPYYERTSSRPSQMNRPAEPLPPDVTITGESEAAGGDFLLPPPAYGGQDLSVAGQREQGQEQQPPQPQAPEAWTAVVAADRDYFAAMMARSGPDATGLYFPPYSPERYVPLTSQQITIGRRRHSTGESPDIDLSRPPEDPGVSHKHAVLVRRPDGGWSVIDQDSTNGTTVNGGDQPIEPFQPVDLADGDRVHVGAWTTITLRRE</sequence>
<feature type="region of interest" description="Disordered" evidence="2">
    <location>
        <begin position="27"/>
        <end position="55"/>
    </location>
</feature>
<evidence type="ECO:0000259" key="3">
    <source>
        <dbReference type="PROSITE" id="PS50006"/>
    </source>
</evidence>
<dbReference type="InterPro" id="IPR008984">
    <property type="entry name" value="SMAD_FHA_dom_sf"/>
</dbReference>